<dbReference type="EMBL" id="SMSJ01000004">
    <property type="protein sequence ID" value="TDH63690.1"/>
    <property type="molecule type" value="Genomic_DNA"/>
</dbReference>
<dbReference type="InterPro" id="IPR040372">
    <property type="entry name" value="YaeB-like"/>
</dbReference>
<evidence type="ECO:0000313" key="4">
    <source>
        <dbReference type="EMBL" id="TDH63690.1"/>
    </source>
</evidence>
<dbReference type="Gene3D" id="2.40.30.70">
    <property type="entry name" value="YaeB-like"/>
    <property type="match status" value="1"/>
</dbReference>
<proteinExistence type="inferred from homology"/>
<dbReference type="InterPro" id="IPR036414">
    <property type="entry name" value="YaeB_N_sf"/>
</dbReference>
<feature type="domain" description="TsaA-like" evidence="3">
    <location>
        <begin position="6"/>
        <end position="139"/>
    </location>
</feature>
<dbReference type="PANTHER" id="PTHR12818:SF0">
    <property type="entry name" value="TRNA (ADENINE(37)-N6)-METHYLTRANSFERASE"/>
    <property type="match status" value="1"/>
</dbReference>
<comment type="similarity">
    <text evidence="2">Belongs to the tRNA methyltransferase O family.</text>
</comment>
<reference evidence="4 5" key="1">
    <citation type="journal article" date="2016" name="J. Microbiol.">
        <title>Dankookia rubra gen. nov., sp. nov., an alphaproteobacterium isolated from sediment of a shallow stream.</title>
        <authorList>
            <person name="Kim W.H."/>
            <person name="Kim D.H."/>
            <person name="Kang K."/>
            <person name="Ahn T.Y."/>
        </authorList>
    </citation>
    <scope>NUCLEOTIDE SEQUENCE [LARGE SCALE GENOMIC DNA]</scope>
    <source>
        <strain evidence="4 5">JCM30602</strain>
    </source>
</reference>
<keyword evidence="4" id="KW-0808">Transferase</keyword>
<dbReference type="GO" id="GO:0032259">
    <property type="term" value="P:methylation"/>
    <property type="evidence" value="ECO:0007669"/>
    <property type="project" value="UniProtKB-KW"/>
</dbReference>
<dbReference type="SUPFAM" id="SSF118196">
    <property type="entry name" value="YaeB-like"/>
    <property type="match status" value="1"/>
</dbReference>
<keyword evidence="4" id="KW-0489">Methyltransferase</keyword>
<dbReference type="PROSITE" id="PS51668">
    <property type="entry name" value="TSAA_2"/>
    <property type="match status" value="1"/>
</dbReference>
<dbReference type="CDD" id="cd09281">
    <property type="entry name" value="UPF0066"/>
    <property type="match status" value="1"/>
</dbReference>
<organism evidence="4 5">
    <name type="scientific">Dankookia rubra</name>
    <dbReference type="NCBI Taxonomy" id="1442381"/>
    <lineage>
        <taxon>Bacteria</taxon>
        <taxon>Pseudomonadati</taxon>
        <taxon>Pseudomonadota</taxon>
        <taxon>Alphaproteobacteria</taxon>
        <taxon>Acetobacterales</taxon>
        <taxon>Roseomonadaceae</taxon>
        <taxon>Dankookia</taxon>
    </lineage>
</organism>
<dbReference type="NCBIfam" id="TIGR00104">
    <property type="entry name" value="tRNA_TsaA"/>
    <property type="match status" value="1"/>
</dbReference>
<evidence type="ECO:0000259" key="3">
    <source>
        <dbReference type="PROSITE" id="PS51668"/>
    </source>
</evidence>
<dbReference type="Pfam" id="PF01980">
    <property type="entry name" value="TrmO_N"/>
    <property type="match status" value="1"/>
</dbReference>
<sequence>MAAFSVTPIGHLETPWITPADCPRNGRQPDPLPECRAVVAPEYQAGLLGLDGFSHLILLYWMDRAAPAPLVLSPRFDGDRRGIFATRAPVRPNPIALSVVRFEGFAAPGVLRVRNLDCANGTPLLDIKPYLPTTDAEPDATMGWLAPHATPRSE</sequence>
<dbReference type="AlphaFoldDB" id="A0A4R5QJT4"/>
<evidence type="ECO:0000256" key="2">
    <source>
        <dbReference type="ARBA" id="ARBA00033753"/>
    </source>
</evidence>
<evidence type="ECO:0000256" key="1">
    <source>
        <dbReference type="ARBA" id="ARBA00022691"/>
    </source>
</evidence>
<dbReference type="PANTHER" id="PTHR12818">
    <property type="entry name" value="TRNA (ADENINE(37)-N6)-METHYLTRANSFERASE"/>
    <property type="match status" value="1"/>
</dbReference>
<dbReference type="GO" id="GO:0008168">
    <property type="term" value="F:methyltransferase activity"/>
    <property type="evidence" value="ECO:0007669"/>
    <property type="project" value="UniProtKB-KW"/>
</dbReference>
<gene>
    <name evidence="4" type="primary">tsaA</name>
    <name evidence="4" type="ORF">E2C06_05020</name>
</gene>
<name>A0A4R5QJT4_9PROT</name>
<dbReference type="InterPro" id="IPR036413">
    <property type="entry name" value="YaeB-like_sf"/>
</dbReference>
<dbReference type="OrthoDB" id="9804309at2"/>
<keyword evidence="5" id="KW-1185">Reference proteome</keyword>
<dbReference type="Proteomes" id="UP000295096">
    <property type="component" value="Unassembled WGS sequence"/>
</dbReference>
<evidence type="ECO:0000313" key="5">
    <source>
        <dbReference type="Proteomes" id="UP000295096"/>
    </source>
</evidence>
<dbReference type="RefSeq" id="WP_133287484.1">
    <property type="nucleotide sequence ID" value="NZ_SMSJ01000004.1"/>
</dbReference>
<dbReference type="InterPro" id="IPR023370">
    <property type="entry name" value="TrmO-like_N"/>
</dbReference>
<accession>A0A4R5QJT4</accession>
<protein>
    <submittedName>
        <fullName evidence="4">tRNA (N6-threonylcarbamoyladenosine(37)-N6)-methyltransferase TrmO</fullName>
    </submittedName>
</protein>
<keyword evidence="1" id="KW-0949">S-adenosyl-L-methionine</keyword>
<comment type="caution">
    <text evidence="4">The sequence shown here is derived from an EMBL/GenBank/DDBJ whole genome shotgun (WGS) entry which is preliminary data.</text>
</comment>